<evidence type="ECO:0000256" key="2">
    <source>
        <dbReference type="ARBA" id="ARBA00022679"/>
    </source>
</evidence>
<dbReference type="InterPro" id="IPR041698">
    <property type="entry name" value="Methyltransf_25"/>
</dbReference>
<accession>A0A5C1A5B5</accession>
<keyword evidence="1 5" id="KW-0489">Methyltransferase</keyword>
<dbReference type="GO" id="GO:0032259">
    <property type="term" value="P:methylation"/>
    <property type="evidence" value="ECO:0007669"/>
    <property type="project" value="UniProtKB-KW"/>
</dbReference>
<keyword evidence="2 5" id="KW-0808">Transferase</keyword>
<dbReference type="PANTHER" id="PTHR43464:SF19">
    <property type="entry name" value="UBIQUINONE BIOSYNTHESIS O-METHYLTRANSFERASE, MITOCHONDRIAL"/>
    <property type="match status" value="1"/>
</dbReference>
<proteinExistence type="predicted"/>
<feature type="domain" description="N-acetyltransferase" evidence="4">
    <location>
        <begin position="12"/>
        <end position="184"/>
    </location>
</feature>
<keyword evidence="6" id="KW-1185">Reference proteome</keyword>
<dbReference type="PROSITE" id="PS51186">
    <property type="entry name" value="GNAT"/>
    <property type="match status" value="1"/>
</dbReference>
<dbReference type="PANTHER" id="PTHR43464">
    <property type="entry name" value="METHYLTRANSFERASE"/>
    <property type="match status" value="1"/>
</dbReference>
<dbReference type="EMBL" id="CP042425">
    <property type="protein sequence ID" value="QEL14329.1"/>
    <property type="molecule type" value="Genomic_DNA"/>
</dbReference>
<dbReference type="KEGG" id="lrs:PX52LOC_01209"/>
<dbReference type="InterPro" id="IPR016181">
    <property type="entry name" value="Acyl_CoA_acyltransferase"/>
</dbReference>
<reference evidence="6" key="1">
    <citation type="submission" date="2019-08" db="EMBL/GenBank/DDBJ databases">
        <title>Limnoglobus roseus gen. nov., sp. nov., a novel freshwater planctomycete with a giant genome from the family Gemmataceae.</title>
        <authorList>
            <person name="Kulichevskaya I.S."/>
            <person name="Naumoff D.G."/>
            <person name="Miroshnikov K."/>
            <person name="Ivanova A."/>
            <person name="Philippov D.A."/>
            <person name="Hakobyan A."/>
            <person name="Rijpstra I.C."/>
            <person name="Sinninghe Damste J.S."/>
            <person name="Liesack W."/>
            <person name="Dedysh S.N."/>
        </authorList>
    </citation>
    <scope>NUCLEOTIDE SEQUENCE [LARGE SCALE GENOMIC DNA]</scope>
    <source>
        <strain evidence="6">PX52</strain>
    </source>
</reference>
<name>A0A5C1A5B5_9BACT</name>
<dbReference type="CDD" id="cd04301">
    <property type="entry name" value="NAT_SF"/>
    <property type="match status" value="1"/>
</dbReference>
<dbReference type="Pfam" id="PF00583">
    <property type="entry name" value="Acetyltransf_1"/>
    <property type="match status" value="1"/>
</dbReference>
<protein>
    <submittedName>
        <fullName evidence="5">Class I SAM-dependent methyltransferase</fullName>
    </submittedName>
</protein>
<sequence>MDETNRIKFRWVAGKLITEKDLADCSSLFSSHYGLYDLYAPDPSKRGQRVRMAPSRQKLLLNVAGAWAAMAHLDEELVAYAFLVRGQTSGGTLSWVTQLVVHTEHQKQGIASRLLHAAWGLSDEFGWGLVTASPYAVRALENATRRRCDPGVIRENQEELGKFAERFVNYVKDTAFVVDEGRCEVNTEFFVDHSEVLSMVANASKANAWTLGPLDPGHEWLAFVFQPQDPRELTVAEFDRLVADQDSTGIVREAYARMTLDGSHKWNKGTVDEVDFSQLNLDIPVGGRVLDIGCGLGRHTIELAKRGYSVVGVDFVERFIHTAQENAAASGVEDKATFLKADARDLHLGEEFDAVVCLYDVIGSFPDDLDNRRIVEGVSRHLRPGGKVLLSVMNRGLVEAVATHKGDIHENLHVFAGLKPSLTMQQSGEIFNPEYMFFDPTTSLVYRKEQFTLGDDLPCQLIVRDRRYSKSDLESLCRECGIEPIWTRHVRRSHWHEDLPAHDSKAKELLMLGFKK</sequence>
<evidence type="ECO:0000313" key="5">
    <source>
        <dbReference type="EMBL" id="QEL14329.1"/>
    </source>
</evidence>
<dbReference type="GO" id="GO:0016747">
    <property type="term" value="F:acyltransferase activity, transferring groups other than amino-acyl groups"/>
    <property type="evidence" value="ECO:0007669"/>
    <property type="project" value="InterPro"/>
</dbReference>
<dbReference type="Gene3D" id="3.40.630.30">
    <property type="match status" value="1"/>
</dbReference>
<dbReference type="GO" id="GO:0008168">
    <property type="term" value="F:methyltransferase activity"/>
    <property type="evidence" value="ECO:0007669"/>
    <property type="project" value="UniProtKB-KW"/>
</dbReference>
<gene>
    <name evidence="5" type="ORF">PX52LOC_01209</name>
</gene>
<organism evidence="5 6">
    <name type="scientific">Limnoglobus roseus</name>
    <dbReference type="NCBI Taxonomy" id="2598579"/>
    <lineage>
        <taxon>Bacteria</taxon>
        <taxon>Pseudomonadati</taxon>
        <taxon>Planctomycetota</taxon>
        <taxon>Planctomycetia</taxon>
        <taxon>Gemmatales</taxon>
        <taxon>Gemmataceae</taxon>
        <taxon>Limnoglobus</taxon>
    </lineage>
</organism>
<evidence type="ECO:0000256" key="3">
    <source>
        <dbReference type="ARBA" id="ARBA00022691"/>
    </source>
</evidence>
<dbReference type="CDD" id="cd02440">
    <property type="entry name" value="AdoMet_MTases"/>
    <property type="match status" value="1"/>
</dbReference>
<evidence type="ECO:0000259" key="4">
    <source>
        <dbReference type="PROSITE" id="PS51186"/>
    </source>
</evidence>
<evidence type="ECO:0000256" key="1">
    <source>
        <dbReference type="ARBA" id="ARBA00022603"/>
    </source>
</evidence>
<keyword evidence="3" id="KW-0949">S-adenosyl-L-methionine</keyword>
<dbReference type="SUPFAM" id="SSF55729">
    <property type="entry name" value="Acyl-CoA N-acyltransferases (Nat)"/>
    <property type="match status" value="1"/>
</dbReference>
<dbReference type="InterPro" id="IPR029063">
    <property type="entry name" value="SAM-dependent_MTases_sf"/>
</dbReference>
<dbReference type="InterPro" id="IPR000182">
    <property type="entry name" value="GNAT_dom"/>
</dbReference>
<dbReference type="OrthoDB" id="9804312at2"/>
<dbReference type="SUPFAM" id="SSF53335">
    <property type="entry name" value="S-adenosyl-L-methionine-dependent methyltransferases"/>
    <property type="match status" value="1"/>
</dbReference>
<evidence type="ECO:0000313" key="6">
    <source>
        <dbReference type="Proteomes" id="UP000324974"/>
    </source>
</evidence>
<dbReference type="Gene3D" id="3.40.50.150">
    <property type="entry name" value="Vaccinia Virus protein VP39"/>
    <property type="match status" value="1"/>
</dbReference>
<dbReference type="RefSeq" id="WP_149109228.1">
    <property type="nucleotide sequence ID" value="NZ_CP042425.1"/>
</dbReference>
<dbReference type="Pfam" id="PF13649">
    <property type="entry name" value="Methyltransf_25"/>
    <property type="match status" value="1"/>
</dbReference>
<dbReference type="Proteomes" id="UP000324974">
    <property type="component" value="Chromosome"/>
</dbReference>
<dbReference type="AlphaFoldDB" id="A0A5C1A5B5"/>